<proteinExistence type="predicted"/>
<evidence type="ECO:0000313" key="2">
    <source>
        <dbReference type="Proteomes" id="UP000499080"/>
    </source>
</evidence>
<dbReference type="EMBL" id="BGPR01035352">
    <property type="protein sequence ID" value="GBO10147.1"/>
    <property type="molecule type" value="Genomic_DNA"/>
</dbReference>
<organism evidence="1 2">
    <name type="scientific">Araneus ventricosus</name>
    <name type="common">Orbweaver spider</name>
    <name type="synonym">Epeira ventricosa</name>
    <dbReference type="NCBI Taxonomy" id="182803"/>
    <lineage>
        <taxon>Eukaryota</taxon>
        <taxon>Metazoa</taxon>
        <taxon>Ecdysozoa</taxon>
        <taxon>Arthropoda</taxon>
        <taxon>Chelicerata</taxon>
        <taxon>Arachnida</taxon>
        <taxon>Araneae</taxon>
        <taxon>Araneomorphae</taxon>
        <taxon>Entelegynae</taxon>
        <taxon>Araneoidea</taxon>
        <taxon>Araneidae</taxon>
        <taxon>Araneus</taxon>
    </lineage>
</organism>
<reference evidence="1 2" key="1">
    <citation type="journal article" date="2019" name="Sci. Rep.">
        <title>Orb-weaving spider Araneus ventricosus genome elucidates the spidroin gene catalogue.</title>
        <authorList>
            <person name="Kono N."/>
            <person name="Nakamura H."/>
            <person name="Ohtoshi R."/>
            <person name="Moran D.A.P."/>
            <person name="Shinohara A."/>
            <person name="Yoshida Y."/>
            <person name="Fujiwara M."/>
            <person name="Mori M."/>
            <person name="Tomita M."/>
            <person name="Arakawa K."/>
        </authorList>
    </citation>
    <scope>NUCLEOTIDE SEQUENCE [LARGE SCALE GENOMIC DNA]</scope>
</reference>
<sequence length="154" mass="18172">MKRICQRSRDPADKNLFNAAQARFRRRMNNYTQDTYQSDIEQLNTTEGSIWRRTRNLKTKHFDIPQMKSPLNNHPAHTEKDKVEIIANHFETQFKLKNFGTARTEITDSKSIEKFFTHSPTPIYEKVKASEIADYLKKIKIKKALELTILQIKC</sequence>
<evidence type="ECO:0000313" key="1">
    <source>
        <dbReference type="EMBL" id="GBO10147.1"/>
    </source>
</evidence>
<dbReference type="Proteomes" id="UP000499080">
    <property type="component" value="Unassembled WGS sequence"/>
</dbReference>
<dbReference type="AlphaFoldDB" id="A0A4Y2UF52"/>
<keyword evidence="2" id="KW-1185">Reference proteome</keyword>
<comment type="caution">
    <text evidence="1">The sequence shown here is derived from an EMBL/GenBank/DDBJ whole genome shotgun (WGS) entry which is preliminary data.</text>
</comment>
<name>A0A4Y2UF52_ARAVE</name>
<dbReference type="OrthoDB" id="7487383at2759"/>
<accession>A0A4Y2UF52</accession>
<protein>
    <submittedName>
        <fullName evidence="1">Uncharacterized protein</fullName>
    </submittedName>
</protein>
<gene>
    <name evidence="1" type="ORF">AVEN_191463_1</name>
</gene>